<gene>
    <name evidence="2" type="ORF">DO021_10740</name>
    <name evidence="1" type="ORF">EYB58_22585</name>
</gene>
<name>A0A328FB55_9BACT</name>
<protein>
    <submittedName>
        <fullName evidence="2">Uncharacterized protein</fullName>
    </submittedName>
</protein>
<accession>A0A328FB55</accession>
<dbReference type="Proteomes" id="UP000248798">
    <property type="component" value="Unassembled WGS sequence"/>
</dbReference>
<dbReference type="Proteomes" id="UP000293902">
    <property type="component" value="Chromosome"/>
</dbReference>
<dbReference type="EMBL" id="QLNI01000020">
    <property type="protein sequence ID" value="RAM01914.1"/>
    <property type="molecule type" value="Genomic_DNA"/>
</dbReference>
<evidence type="ECO:0000313" key="4">
    <source>
        <dbReference type="Proteomes" id="UP000293902"/>
    </source>
</evidence>
<sequence length="65" mass="7751">MLSERSEVSRPYAELTGGRKKNEYWKREKESRCLNEYLILLPSLLSLVQNKISIIRKQDIIRDNQ</sequence>
<dbReference type="EMBL" id="CP036313">
    <property type="protein sequence ID" value="QBH15439.1"/>
    <property type="molecule type" value="Genomic_DNA"/>
</dbReference>
<reference evidence="2 3" key="1">
    <citation type="submission" date="2018-06" db="EMBL/GenBank/DDBJ databases">
        <title>Complete Genome Sequence of Desulfobacter hydrogenophilus (DSM3380).</title>
        <authorList>
            <person name="Marietou A."/>
            <person name="Schreiber L."/>
            <person name="Marshall I."/>
            <person name="Jorgensen B."/>
        </authorList>
    </citation>
    <scope>NUCLEOTIDE SEQUENCE [LARGE SCALE GENOMIC DNA]</scope>
    <source>
        <strain evidence="2 3">DSM 3380</strain>
    </source>
</reference>
<dbReference type="RefSeq" id="WP_111956501.1">
    <property type="nucleotide sequence ID" value="NZ_CP036313.1"/>
</dbReference>
<evidence type="ECO:0000313" key="3">
    <source>
        <dbReference type="Proteomes" id="UP000248798"/>
    </source>
</evidence>
<organism evidence="2 3">
    <name type="scientific">Desulfobacter hydrogenophilus</name>
    <dbReference type="NCBI Taxonomy" id="2291"/>
    <lineage>
        <taxon>Bacteria</taxon>
        <taxon>Pseudomonadati</taxon>
        <taxon>Thermodesulfobacteriota</taxon>
        <taxon>Desulfobacteria</taxon>
        <taxon>Desulfobacterales</taxon>
        <taxon>Desulfobacteraceae</taxon>
        <taxon>Desulfobacter</taxon>
    </lineage>
</organism>
<keyword evidence="4" id="KW-1185">Reference proteome</keyword>
<dbReference type="AlphaFoldDB" id="A0A328FB55"/>
<evidence type="ECO:0000313" key="1">
    <source>
        <dbReference type="EMBL" id="QBH15439.1"/>
    </source>
</evidence>
<evidence type="ECO:0000313" key="2">
    <source>
        <dbReference type="EMBL" id="RAM01914.1"/>
    </source>
</evidence>
<proteinExistence type="predicted"/>
<reference evidence="1 4" key="2">
    <citation type="submission" date="2019-02" db="EMBL/GenBank/DDBJ databases">
        <title>Complete genome sequence of Desulfobacter hydrogenophilus AcRS1.</title>
        <authorList>
            <person name="Marietou A."/>
            <person name="Lund M.B."/>
            <person name="Marshall I.P.G."/>
            <person name="Schreiber L."/>
            <person name="Jorgensen B."/>
        </authorList>
    </citation>
    <scope>NUCLEOTIDE SEQUENCE [LARGE SCALE GENOMIC DNA]</scope>
    <source>
        <strain evidence="1 4">AcRS1</strain>
    </source>
</reference>